<dbReference type="GO" id="GO:0003700">
    <property type="term" value="F:DNA-binding transcription factor activity"/>
    <property type="evidence" value="ECO:0007669"/>
    <property type="project" value="TreeGrafter"/>
</dbReference>
<accession>A0A0R1W1V6</accession>
<dbReference type="PANTHER" id="PTHR30055">
    <property type="entry name" value="HTH-TYPE TRANSCRIPTIONAL REGULATOR RUTR"/>
    <property type="match status" value="1"/>
</dbReference>
<name>A0A0R1W1V6_9LACO</name>
<dbReference type="eggNOG" id="COG1309">
    <property type="taxonomic scope" value="Bacteria"/>
</dbReference>
<dbReference type="Pfam" id="PF00440">
    <property type="entry name" value="TetR_N"/>
    <property type="match status" value="1"/>
</dbReference>
<dbReference type="Proteomes" id="UP000051820">
    <property type="component" value="Unassembled WGS sequence"/>
</dbReference>
<dbReference type="InterPro" id="IPR001647">
    <property type="entry name" value="HTH_TetR"/>
</dbReference>
<feature type="DNA-binding region" description="H-T-H motif" evidence="2">
    <location>
        <begin position="28"/>
        <end position="47"/>
    </location>
</feature>
<evidence type="ECO:0000313" key="5">
    <source>
        <dbReference type="Proteomes" id="UP000051820"/>
    </source>
</evidence>
<dbReference type="InterPro" id="IPR050109">
    <property type="entry name" value="HTH-type_TetR-like_transc_reg"/>
</dbReference>
<evidence type="ECO:0000313" key="4">
    <source>
        <dbReference type="EMBL" id="KRM11848.1"/>
    </source>
</evidence>
<feature type="domain" description="HTH tetR-type" evidence="3">
    <location>
        <begin position="5"/>
        <end position="65"/>
    </location>
</feature>
<dbReference type="InterPro" id="IPR009057">
    <property type="entry name" value="Homeodomain-like_sf"/>
</dbReference>
<dbReference type="STRING" id="1423807.FD16_GL000520"/>
<dbReference type="RefSeq" id="WP_010622691.1">
    <property type="nucleotide sequence ID" value="NZ_AZGF01000014.1"/>
</dbReference>
<dbReference type="SUPFAM" id="SSF46689">
    <property type="entry name" value="Homeodomain-like"/>
    <property type="match status" value="1"/>
</dbReference>
<keyword evidence="1 2" id="KW-0238">DNA-binding</keyword>
<dbReference type="GO" id="GO:0000976">
    <property type="term" value="F:transcription cis-regulatory region binding"/>
    <property type="evidence" value="ECO:0007669"/>
    <property type="project" value="TreeGrafter"/>
</dbReference>
<dbReference type="PANTHER" id="PTHR30055:SF226">
    <property type="entry name" value="HTH-TYPE TRANSCRIPTIONAL REGULATOR PKSA"/>
    <property type="match status" value="1"/>
</dbReference>
<protein>
    <submittedName>
        <fullName evidence="4">Transcriptional regulator</fullName>
    </submittedName>
</protein>
<dbReference type="PROSITE" id="PS50977">
    <property type="entry name" value="HTH_TETR_2"/>
    <property type="match status" value="1"/>
</dbReference>
<organism evidence="4 5">
    <name type="scientific">Paucilactobacillus suebicus DSM 5007 = KCTC 3549</name>
    <dbReference type="NCBI Taxonomy" id="1423807"/>
    <lineage>
        <taxon>Bacteria</taxon>
        <taxon>Bacillati</taxon>
        <taxon>Bacillota</taxon>
        <taxon>Bacilli</taxon>
        <taxon>Lactobacillales</taxon>
        <taxon>Lactobacillaceae</taxon>
        <taxon>Paucilactobacillus</taxon>
    </lineage>
</organism>
<evidence type="ECO:0000256" key="1">
    <source>
        <dbReference type="ARBA" id="ARBA00023125"/>
    </source>
</evidence>
<dbReference type="Gene3D" id="1.10.357.10">
    <property type="entry name" value="Tetracycline Repressor, domain 2"/>
    <property type="match status" value="1"/>
</dbReference>
<gene>
    <name evidence="4" type="ORF">FD16_GL000520</name>
</gene>
<sequence length="107" mass="12094">MTKSEQQRENILAVAREMFASKGFEATTTRELNNRLDIADGLLYYYFPHGKKQILDTIIKQGIQTRVNSIDVAFSDVTDASALTRKLVSVFDNMWDLFADQGSAVDQ</sequence>
<keyword evidence="5" id="KW-1185">Reference proteome</keyword>
<dbReference type="OrthoDB" id="9814200at2"/>
<evidence type="ECO:0000259" key="3">
    <source>
        <dbReference type="PROSITE" id="PS50977"/>
    </source>
</evidence>
<proteinExistence type="predicted"/>
<evidence type="ECO:0000256" key="2">
    <source>
        <dbReference type="PROSITE-ProRule" id="PRU00335"/>
    </source>
</evidence>
<dbReference type="EMBL" id="AZGF01000014">
    <property type="protein sequence ID" value="KRM11848.1"/>
    <property type="molecule type" value="Genomic_DNA"/>
</dbReference>
<dbReference type="AlphaFoldDB" id="A0A0R1W1V6"/>
<comment type="caution">
    <text evidence="4">The sequence shown here is derived from an EMBL/GenBank/DDBJ whole genome shotgun (WGS) entry which is preliminary data.</text>
</comment>
<reference evidence="4 5" key="1">
    <citation type="journal article" date="2015" name="Genome Announc.">
        <title>Expanding the biotechnology potential of lactobacilli through comparative genomics of 213 strains and associated genera.</title>
        <authorList>
            <person name="Sun Z."/>
            <person name="Harris H.M."/>
            <person name="McCann A."/>
            <person name="Guo C."/>
            <person name="Argimon S."/>
            <person name="Zhang W."/>
            <person name="Yang X."/>
            <person name="Jeffery I.B."/>
            <person name="Cooney J.C."/>
            <person name="Kagawa T.F."/>
            <person name="Liu W."/>
            <person name="Song Y."/>
            <person name="Salvetti E."/>
            <person name="Wrobel A."/>
            <person name="Rasinkangas P."/>
            <person name="Parkhill J."/>
            <person name="Rea M.C."/>
            <person name="O'Sullivan O."/>
            <person name="Ritari J."/>
            <person name="Douillard F.P."/>
            <person name="Paul Ross R."/>
            <person name="Yang R."/>
            <person name="Briner A.E."/>
            <person name="Felis G.E."/>
            <person name="de Vos W.M."/>
            <person name="Barrangou R."/>
            <person name="Klaenhammer T.R."/>
            <person name="Caufield P.W."/>
            <person name="Cui Y."/>
            <person name="Zhang H."/>
            <person name="O'Toole P.W."/>
        </authorList>
    </citation>
    <scope>NUCLEOTIDE SEQUENCE [LARGE SCALE GENOMIC DNA]</scope>
    <source>
        <strain evidence="4 5">DSM 5007</strain>
    </source>
</reference>
<dbReference type="PATRIC" id="fig|1423807.3.peg.528"/>